<evidence type="ECO:0000256" key="1">
    <source>
        <dbReference type="ARBA" id="ARBA00004651"/>
    </source>
</evidence>
<feature type="transmembrane region" description="Helical" evidence="10">
    <location>
        <begin position="345"/>
        <end position="368"/>
    </location>
</feature>
<keyword evidence="7 10" id="KW-1133">Transmembrane helix</keyword>
<keyword evidence="8 10" id="KW-0472">Membrane</keyword>
<dbReference type="InterPro" id="IPR003663">
    <property type="entry name" value="Sugar/inositol_transpt"/>
</dbReference>
<comment type="caution">
    <text evidence="12">The sequence shown here is derived from an EMBL/GenBank/DDBJ whole genome shotgun (WGS) entry which is preliminary data.</text>
</comment>
<evidence type="ECO:0000256" key="7">
    <source>
        <dbReference type="ARBA" id="ARBA00022989"/>
    </source>
</evidence>
<feature type="transmembrane region" description="Helical" evidence="10">
    <location>
        <begin position="135"/>
        <end position="156"/>
    </location>
</feature>
<feature type="transmembrane region" description="Helical" evidence="10">
    <location>
        <begin position="313"/>
        <end position="338"/>
    </location>
</feature>
<dbReference type="InterPro" id="IPR005828">
    <property type="entry name" value="MFS_sugar_transport-like"/>
</dbReference>
<comment type="subcellular location">
    <subcellularLocation>
        <location evidence="1">Cell membrane</location>
        <topology evidence="1">Multi-pass membrane protein</topology>
    </subcellularLocation>
</comment>
<feature type="transmembrane region" description="Helical" evidence="10">
    <location>
        <begin position="198"/>
        <end position="219"/>
    </location>
</feature>
<sequence>MNNRNSSGRDEDDGLFLGPPLLEQSPLRVRQQSGWRQRLLLYVVVIIAALGGLLFGYDTAVISGAMLFLRVSFALNAWMQEVTVSIALLGAAIGSLGGGKLSDMLGRRTTLRLTAGVFTLGTLCTALSMNWPMFLMLRFIVGLSIGATASIVPVYISEIAPFRLRGVLVTFNQLALTIGIALAYWVDLAFAGAHMGWPPMYAVTAFPGLALLIGMLFTLESPRWLASKGRWSESALVLERLCTFEEATQEWQTIRSSFAGRTTRGALRELLRPGLRVALLTGIGLAIFQQVVGINTVIYYAPTIFEYAGFTSATSAILATSIVGVVNVLVTVLAGILIDRVGRRALLIGGTISMFITLVVLGVIFAIGPSQSGYLILLALLGYVIAFAISLGPVFWLMCAEIFPTHLRATGASIATFANWSANLLVSLTFLSLINLIGKSFTFWVYAGMSVLALIFCVLFVPETRNKSLEQIEAYWLNGRKWEEKEVVATGAIPNIKSRKYL</sequence>
<feature type="transmembrane region" description="Helical" evidence="10">
    <location>
        <begin position="77"/>
        <end position="98"/>
    </location>
</feature>
<keyword evidence="6 10" id="KW-0812">Transmembrane</keyword>
<feature type="transmembrane region" description="Helical" evidence="10">
    <location>
        <begin position="443"/>
        <end position="461"/>
    </location>
</feature>
<evidence type="ECO:0000259" key="11">
    <source>
        <dbReference type="PROSITE" id="PS50850"/>
    </source>
</evidence>
<keyword evidence="3 9" id="KW-0813">Transport</keyword>
<feature type="domain" description="Major facilitator superfamily (MFS) profile" evidence="11">
    <location>
        <begin position="44"/>
        <end position="465"/>
    </location>
</feature>
<dbReference type="PROSITE" id="PS00216">
    <property type="entry name" value="SUGAR_TRANSPORT_1"/>
    <property type="match status" value="2"/>
</dbReference>
<evidence type="ECO:0000256" key="2">
    <source>
        <dbReference type="ARBA" id="ARBA00010992"/>
    </source>
</evidence>
<evidence type="ECO:0000256" key="4">
    <source>
        <dbReference type="ARBA" id="ARBA00022475"/>
    </source>
</evidence>
<evidence type="ECO:0000256" key="9">
    <source>
        <dbReference type="RuleBase" id="RU003346"/>
    </source>
</evidence>
<evidence type="ECO:0000256" key="8">
    <source>
        <dbReference type="ARBA" id="ARBA00023136"/>
    </source>
</evidence>
<evidence type="ECO:0000313" key="13">
    <source>
        <dbReference type="Proteomes" id="UP000287224"/>
    </source>
</evidence>
<dbReference type="InterPro" id="IPR036259">
    <property type="entry name" value="MFS_trans_sf"/>
</dbReference>
<feature type="transmembrane region" description="Helical" evidence="10">
    <location>
        <begin position="417"/>
        <end position="437"/>
    </location>
</feature>
<evidence type="ECO:0000256" key="6">
    <source>
        <dbReference type="ARBA" id="ARBA00022692"/>
    </source>
</evidence>
<feature type="transmembrane region" description="Helical" evidence="10">
    <location>
        <begin position="110"/>
        <end position="129"/>
    </location>
</feature>
<evidence type="ECO:0000313" key="12">
    <source>
        <dbReference type="EMBL" id="GCE09564.1"/>
    </source>
</evidence>
<dbReference type="AlphaFoldDB" id="A0A401ZRZ8"/>
<dbReference type="GO" id="GO:0005886">
    <property type="term" value="C:plasma membrane"/>
    <property type="evidence" value="ECO:0007669"/>
    <property type="project" value="UniProtKB-SubCell"/>
</dbReference>
<keyword evidence="4" id="KW-1003">Cell membrane</keyword>
<name>A0A401ZRZ8_9CHLR</name>
<dbReference type="PRINTS" id="PR00171">
    <property type="entry name" value="SUGRTRNSPORT"/>
</dbReference>
<dbReference type="InterPro" id="IPR050814">
    <property type="entry name" value="Myo-inositol_Transporter"/>
</dbReference>
<organism evidence="12 13">
    <name type="scientific">Dictyobacter aurantiacus</name>
    <dbReference type="NCBI Taxonomy" id="1936993"/>
    <lineage>
        <taxon>Bacteria</taxon>
        <taxon>Bacillati</taxon>
        <taxon>Chloroflexota</taxon>
        <taxon>Ktedonobacteria</taxon>
        <taxon>Ktedonobacterales</taxon>
        <taxon>Dictyobacteraceae</taxon>
        <taxon>Dictyobacter</taxon>
    </lineage>
</organism>
<keyword evidence="13" id="KW-1185">Reference proteome</keyword>
<dbReference type="InterPro" id="IPR020846">
    <property type="entry name" value="MFS_dom"/>
</dbReference>
<dbReference type="Pfam" id="PF00083">
    <property type="entry name" value="Sugar_tr"/>
    <property type="match status" value="1"/>
</dbReference>
<dbReference type="Gene3D" id="1.20.1250.20">
    <property type="entry name" value="MFS general substrate transporter like domains"/>
    <property type="match status" value="1"/>
</dbReference>
<feature type="transmembrane region" description="Helical" evidence="10">
    <location>
        <begin position="277"/>
        <end position="301"/>
    </location>
</feature>
<evidence type="ECO:0000256" key="3">
    <source>
        <dbReference type="ARBA" id="ARBA00022448"/>
    </source>
</evidence>
<dbReference type="Proteomes" id="UP000287224">
    <property type="component" value="Unassembled WGS sequence"/>
</dbReference>
<dbReference type="PANTHER" id="PTHR48020">
    <property type="entry name" value="PROTON MYO-INOSITOL COTRANSPORTER"/>
    <property type="match status" value="1"/>
</dbReference>
<dbReference type="NCBIfam" id="TIGR00879">
    <property type="entry name" value="SP"/>
    <property type="match status" value="1"/>
</dbReference>
<evidence type="ECO:0000256" key="5">
    <source>
        <dbReference type="ARBA" id="ARBA00022597"/>
    </source>
</evidence>
<protein>
    <submittedName>
        <fullName evidence="12">MFS transporter</fullName>
    </submittedName>
</protein>
<dbReference type="SUPFAM" id="SSF103473">
    <property type="entry name" value="MFS general substrate transporter"/>
    <property type="match status" value="1"/>
</dbReference>
<dbReference type="PROSITE" id="PS00217">
    <property type="entry name" value="SUGAR_TRANSPORT_2"/>
    <property type="match status" value="1"/>
</dbReference>
<dbReference type="PANTHER" id="PTHR48020:SF12">
    <property type="entry name" value="PROTON MYO-INOSITOL COTRANSPORTER"/>
    <property type="match status" value="1"/>
</dbReference>
<dbReference type="GO" id="GO:0022857">
    <property type="term" value="F:transmembrane transporter activity"/>
    <property type="evidence" value="ECO:0007669"/>
    <property type="project" value="InterPro"/>
</dbReference>
<keyword evidence="5" id="KW-0762">Sugar transport</keyword>
<accession>A0A401ZRZ8</accession>
<gene>
    <name evidence="12" type="ORF">KDAU_68930</name>
</gene>
<proteinExistence type="inferred from homology"/>
<dbReference type="InterPro" id="IPR005829">
    <property type="entry name" value="Sugar_transporter_CS"/>
</dbReference>
<feature type="transmembrane region" description="Helical" evidence="10">
    <location>
        <begin position="374"/>
        <end position="397"/>
    </location>
</feature>
<dbReference type="OrthoDB" id="9787026at2"/>
<comment type="similarity">
    <text evidence="2 9">Belongs to the major facilitator superfamily. Sugar transporter (TC 2.A.1.1) family.</text>
</comment>
<feature type="transmembrane region" description="Helical" evidence="10">
    <location>
        <begin position="39"/>
        <end position="57"/>
    </location>
</feature>
<reference evidence="13" key="1">
    <citation type="submission" date="2018-12" db="EMBL/GenBank/DDBJ databases">
        <title>Tengunoibacter tsumagoiensis gen. nov., sp. nov., Dictyobacter kobayashii sp. nov., D. alpinus sp. nov., and D. joshuensis sp. nov. and description of Dictyobacteraceae fam. nov. within the order Ktedonobacterales isolated from Tengu-no-mugimeshi.</title>
        <authorList>
            <person name="Wang C.M."/>
            <person name="Zheng Y."/>
            <person name="Sakai Y."/>
            <person name="Toyoda A."/>
            <person name="Minakuchi Y."/>
            <person name="Abe K."/>
            <person name="Yokota A."/>
            <person name="Yabe S."/>
        </authorList>
    </citation>
    <scope>NUCLEOTIDE SEQUENCE [LARGE SCALE GENOMIC DNA]</scope>
    <source>
        <strain evidence="13">S-27</strain>
    </source>
</reference>
<dbReference type="RefSeq" id="WP_160146310.1">
    <property type="nucleotide sequence ID" value="NZ_BIFQ01000002.1"/>
</dbReference>
<feature type="transmembrane region" description="Helical" evidence="10">
    <location>
        <begin position="168"/>
        <end position="186"/>
    </location>
</feature>
<dbReference type="FunFam" id="1.20.1250.20:FF:000218">
    <property type="entry name" value="facilitated trehalose transporter Tret1"/>
    <property type="match status" value="1"/>
</dbReference>
<evidence type="ECO:0000256" key="10">
    <source>
        <dbReference type="SAM" id="Phobius"/>
    </source>
</evidence>
<dbReference type="PROSITE" id="PS50850">
    <property type="entry name" value="MFS"/>
    <property type="match status" value="1"/>
</dbReference>
<dbReference type="EMBL" id="BIFQ01000002">
    <property type="protein sequence ID" value="GCE09564.1"/>
    <property type="molecule type" value="Genomic_DNA"/>
</dbReference>